<dbReference type="Proteomes" id="UP000694845">
    <property type="component" value="Unplaced"/>
</dbReference>
<keyword evidence="5" id="KW-0675">Receptor</keyword>
<keyword evidence="4 6" id="KW-0472">Membrane</keyword>
<feature type="transmembrane region" description="Helical" evidence="6">
    <location>
        <begin position="104"/>
        <end position="122"/>
    </location>
</feature>
<comment type="similarity">
    <text evidence="5">Belongs to the G-protein coupled receptor 1 family.</text>
</comment>
<dbReference type="CDD" id="cd00637">
    <property type="entry name" value="7tm_classA_rhodopsin-like"/>
    <property type="match status" value="1"/>
</dbReference>
<evidence type="ECO:0000313" key="8">
    <source>
        <dbReference type="Proteomes" id="UP000694845"/>
    </source>
</evidence>
<reference evidence="9" key="1">
    <citation type="submission" date="2025-08" db="UniProtKB">
        <authorList>
            <consortium name="RefSeq"/>
        </authorList>
    </citation>
    <scope>IDENTIFICATION</scope>
</reference>
<dbReference type="GO" id="GO:0016020">
    <property type="term" value="C:membrane"/>
    <property type="evidence" value="ECO:0007669"/>
    <property type="project" value="UniProtKB-SubCell"/>
</dbReference>
<keyword evidence="5" id="KW-0297">G-protein coupled receptor</keyword>
<dbReference type="OrthoDB" id="5990538at2759"/>
<dbReference type="OMA" id="VASPNCA"/>
<keyword evidence="8" id="KW-1185">Reference proteome</keyword>
<feature type="transmembrane region" description="Helical" evidence="6">
    <location>
        <begin position="242"/>
        <end position="266"/>
    </location>
</feature>
<organism evidence="8 9">
    <name type="scientific">Acanthaster planci</name>
    <name type="common">Crown-of-thorns starfish</name>
    <dbReference type="NCBI Taxonomy" id="133434"/>
    <lineage>
        <taxon>Eukaryota</taxon>
        <taxon>Metazoa</taxon>
        <taxon>Echinodermata</taxon>
        <taxon>Eleutherozoa</taxon>
        <taxon>Asterozoa</taxon>
        <taxon>Asteroidea</taxon>
        <taxon>Valvatacea</taxon>
        <taxon>Valvatida</taxon>
        <taxon>Acanthasteridae</taxon>
        <taxon>Acanthaster</taxon>
    </lineage>
</organism>
<evidence type="ECO:0000256" key="2">
    <source>
        <dbReference type="ARBA" id="ARBA00022692"/>
    </source>
</evidence>
<dbReference type="GO" id="GO:0004930">
    <property type="term" value="F:G protein-coupled receptor activity"/>
    <property type="evidence" value="ECO:0007669"/>
    <property type="project" value="UniProtKB-KW"/>
</dbReference>
<evidence type="ECO:0000313" key="9">
    <source>
        <dbReference type="RefSeq" id="XP_022101748.1"/>
    </source>
</evidence>
<feature type="domain" description="G-protein coupled receptors family 1 profile" evidence="7">
    <location>
        <begin position="33"/>
        <end position="306"/>
    </location>
</feature>
<dbReference type="RefSeq" id="XP_022101748.1">
    <property type="nucleotide sequence ID" value="XM_022246056.1"/>
</dbReference>
<feature type="transmembrane region" description="Helical" evidence="6">
    <location>
        <begin position="22"/>
        <end position="42"/>
    </location>
</feature>
<evidence type="ECO:0000256" key="3">
    <source>
        <dbReference type="ARBA" id="ARBA00022989"/>
    </source>
</evidence>
<evidence type="ECO:0000256" key="1">
    <source>
        <dbReference type="ARBA" id="ARBA00004370"/>
    </source>
</evidence>
<evidence type="ECO:0000259" key="7">
    <source>
        <dbReference type="PROSITE" id="PS50262"/>
    </source>
</evidence>
<name>A0A8B7Z7W2_ACAPL</name>
<dbReference type="KEGG" id="aplc:110985211"/>
<keyword evidence="2 5" id="KW-0812">Transmembrane</keyword>
<dbReference type="Pfam" id="PF00001">
    <property type="entry name" value="7tm_1"/>
    <property type="match status" value="1"/>
</dbReference>
<feature type="transmembrane region" description="Helical" evidence="6">
    <location>
        <begin position="143"/>
        <end position="165"/>
    </location>
</feature>
<evidence type="ECO:0000256" key="5">
    <source>
        <dbReference type="RuleBase" id="RU000688"/>
    </source>
</evidence>
<accession>A0A8B7Z7W2</accession>
<dbReference type="Gene3D" id="1.20.1070.10">
    <property type="entry name" value="Rhodopsin 7-helix transmembrane proteins"/>
    <property type="match status" value="1"/>
</dbReference>
<proteinExistence type="inferred from homology"/>
<dbReference type="InterPro" id="IPR017452">
    <property type="entry name" value="GPCR_Rhodpsn_7TM"/>
</dbReference>
<evidence type="ECO:0000256" key="4">
    <source>
        <dbReference type="ARBA" id="ARBA00023136"/>
    </source>
</evidence>
<dbReference type="PANTHER" id="PTHR45698:SF1">
    <property type="entry name" value="TRACE AMINE-ASSOCIATED RECEPTOR 13C-LIKE"/>
    <property type="match status" value="1"/>
</dbReference>
<gene>
    <name evidence="9" type="primary">LOC110985211</name>
</gene>
<feature type="transmembrane region" description="Helical" evidence="6">
    <location>
        <begin position="286"/>
        <end position="308"/>
    </location>
</feature>
<dbReference type="GeneID" id="110985211"/>
<dbReference type="PANTHER" id="PTHR45698">
    <property type="entry name" value="TRACE AMINE-ASSOCIATED RECEPTOR 19N-RELATED"/>
    <property type="match status" value="1"/>
</dbReference>
<feature type="transmembrane region" description="Helical" evidence="6">
    <location>
        <begin position="185"/>
        <end position="210"/>
    </location>
</feature>
<keyword evidence="3 6" id="KW-1133">Transmembrane helix</keyword>
<evidence type="ECO:0000256" key="6">
    <source>
        <dbReference type="SAM" id="Phobius"/>
    </source>
</evidence>
<keyword evidence="5" id="KW-0807">Transducer</keyword>
<protein>
    <submittedName>
        <fullName evidence="9">Somatostatin receptor type 4-like</fullName>
    </submittedName>
</protein>
<feature type="transmembrane region" description="Helical" evidence="6">
    <location>
        <begin position="54"/>
        <end position="76"/>
    </location>
</feature>
<dbReference type="AlphaFoldDB" id="A0A8B7Z7W2"/>
<dbReference type="PROSITE" id="PS50262">
    <property type="entry name" value="G_PROTEIN_RECEP_F1_2"/>
    <property type="match status" value="1"/>
</dbReference>
<comment type="subcellular location">
    <subcellularLocation>
        <location evidence="1">Membrane</location>
    </subcellularLocation>
</comment>
<dbReference type="SUPFAM" id="SSF81321">
    <property type="entry name" value="Family A G protein-coupled receptor-like"/>
    <property type="match status" value="1"/>
</dbReference>
<dbReference type="PROSITE" id="PS00237">
    <property type="entry name" value="G_PROTEIN_RECEP_F1_1"/>
    <property type="match status" value="1"/>
</dbReference>
<dbReference type="InterPro" id="IPR000276">
    <property type="entry name" value="GPCR_Rhodpsn"/>
</dbReference>
<sequence>MATFNITALRGDQSQNEWVCQIIATEGVVGFLGNLIVCLVILRAKFLHTLTNYMLINLAAADGLLCLCAFFDNLVASPNCALLRYVSASPVGRELFCRLLASHFLTWVFGYASAFNLCLVTLERYAAIVHPLKYARLLTATRMKALVALTWWTSVLMSLPFPFTIQSSDDPQKACSTFQYSHQAVPILLGVFVVLINYLLPIILMSLAYYKIQVTLKQQAAALGLQQARAAAYDLLIARQRLVSMLTVVLGALAVLWTPGFLTVLLCLDPTESSTFSFCGSQGYRYARGVGNILFYFNSVINPVIYEFKYKKFRQGLRQLFCRCFNKHGTNSVDTEMTPS</sequence>
<dbReference type="PRINTS" id="PR00237">
    <property type="entry name" value="GPCRRHODOPSN"/>
</dbReference>